<dbReference type="InterPro" id="IPR021257">
    <property type="entry name" value="DUF2809"/>
</dbReference>
<feature type="transmembrane region" description="Helical" evidence="1">
    <location>
        <begin position="127"/>
        <end position="148"/>
    </location>
</feature>
<dbReference type="Pfam" id="PF10990">
    <property type="entry name" value="DUF2809"/>
    <property type="match status" value="1"/>
</dbReference>
<protein>
    <submittedName>
        <fullName evidence="2">DUF2809 domain-containing protein</fullName>
    </submittedName>
</protein>
<sequence>MRLAICAAIILAGLSLHAFGHGLDLPAFLVKYGGSILWAAMVYFLVAVGRGDWPRWRIGAAAMSVAIAVEAFRLYHAPWLDAFRLTLAGALILGRIFSLWNVLAYAIGVAVAAVCDPCGGHGARPTFSRAMFALLWATAAGAIAIAVSLEDPLFLPYRNWAWAAILGAWIASVLTSAFAMRASARSRLSPRAV</sequence>
<comment type="caution">
    <text evidence="2">The sequence shown here is derived from an EMBL/GenBank/DDBJ whole genome shotgun (WGS) entry which is preliminary data.</text>
</comment>
<accession>A0A549T3T4</accession>
<keyword evidence="1" id="KW-1133">Transmembrane helix</keyword>
<keyword evidence="1" id="KW-0472">Membrane</keyword>
<keyword evidence="1" id="KW-0812">Transmembrane</keyword>
<reference evidence="2 3" key="1">
    <citation type="submission" date="2019-07" db="EMBL/GenBank/DDBJ databases">
        <title>Ln-dependent methylotrophs.</title>
        <authorList>
            <person name="Tani A."/>
        </authorList>
    </citation>
    <scope>NUCLEOTIDE SEQUENCE [LARGE SCALE GENOMIC DNA]</scope>
    <source>
        <strain evidence="2 3">SM89A</strain>
    </source>
</reference>
<feature type="transmembrane region" description="Helical" evidence="1">
    <location>
        <begin position="96"/>
        <end position="115"/>
    </location>
</feature>
<proteinExistence type="predicted"/>
<feature type="transmembrane region" description="Helical" evidence="1">
    <location>
        <begin position="28"/>
        <end position="46"/>
    </location>
</feature>
<evidence type="ECO:0000256" key="1">
    <source>
        <dbReference type="SAM" id="Phobius"/>
    </source>
</evidence>
<evidence type="ECO:0000313" key="3">
    <source>
        <dbReference type="Proteomes" id="UP000316781"/>
    </source>
</evidence>
<organism evidence="2 3">
    <name type="scientific">Methylosinus sporium</name>
    <dbReference type="NCBI Taxonomy" id="428"/>
    <lineage>
        <taxon>Bacteria</taxon>
        <taxon>Pseudomonadati</taxon>
        <taxon>Pseudomonadota</taxon>
        <taxon>Alphaproteobacteria</taxon>
        <taxon>Hyphomicrobiales</taxon>
        <taxon>Methylocystaceae</taxon>
        <taxon>Methylosinus</taxon>
    </lineage>
</organism>
<name>A0A549T3T4_METSR</name>
<dbReference type="Proteomes" id="UP000316781">
    <property type="component" value="Unassembled WGS sequence"/>
</dbReference>
<feature type="transmembrane region" description="Helical" evidence="1">
    <location>
        <begin position="58"/>
        <end position="76"/>
    </location>
</feature>
<dbReference type="AlphaFoldDB" id="A0A549T3T4"/>
<dbReference type="EMBL" id="VJMF01000020">
    <property type="protein sequence ID" value="TRL36472.1"/>
    <property type="molecule type" value="Genomic_DNA"/>
</dbReference>
<dbReference type="RefSeq" id="WP_142862061.1">
    <property type="nucleotide sequence ID" value="NZ_VJMF01000020.1"/>
</dbReference>
<evidence type="ECO:0000313" key="2">
    <source>
        <dbReference type="EMBL" id="TRL36472.1"/>
    </source>
</evidence>
<feature type="transmembrane region" description="Helical" evidence="1">
    <location>
        <begin position="160"/>
        <end position="180"/>
    </location>
</feature>
<gene>
    <name evidence="2" type="ORF">FM996_04750</name>
</gene>